<evidence type="ECO:0000313" key="7">
    <source>
        <dbReference type="Proteomes" id="UP001589798"/>
    </source>
</evidence>
<evidence type="ECO:0000256" key="2">
    <source>
        <dbReference type="ARBA" id="ARBA00023125"/>
    </source>
</evidence>
<dbReference type="InterPro" id="IPR036390">
    <property type="entry name" value="WH_DNA-bd_sf"/>
</dbReference>
<dbReference type="PRINTS" id="PR00035">
    <property type="entry name" value="HTHGNTR"/>
</dbReference>
<dbReference type="InterPro" id="IPR000524">
    <property type="entry name" value="Tscrpt_reg_HTH_GntR"/>
</dbReference>
<comment type="caution">
    <text evidence="6">The sequence shown here is derived from an EMBL/GenBank/DDBJ whole genome shotgun (WGS) entry which is preliminary data.</text>
</comment>
<dbReference type="PROSITE" id="PS50949">
    <property type="entry name" value="HTH_GNTR"/>
    <property type="match status" value="1"/>
</dbReference>
<dbReference type="Pfam" id="PF07729">
    <property type="entry name" value="FCD"/>
    <property type="match status" value="1"/>
</dbReference>
<evidence type="ECO:0000313" key="6">
    <source>
        <dbReference type="EMBL" id="MFC0205798.1"/>
    </source>
</evidence>
<keyword evidence="3" id="KW-0804">Transcription</keyword>
<reference evidence="6 7" key="1">
    <citation type="submission" date="2024-09" db="EMBL/GenBank/DDBJ databases">
        <authorList>
            <person name="Sun Q."/>
            <person name="Mori K."/>
        </authorList>
    </citation>
    <scope>NUCLEOTIDE SEQUENCE [LARGE SCALE GENOMIC DNA]</scope>
    <source>
        <strain evidence="6 7">CCM 7706</strain>
    </source>
</reference>
<dbReference type="SMART" id="SM00345">
    <property type="entry name" value="HTH_GNTR"/>
    <property type="match status" value="1"/>
</dbReference>
<gene>
    <name evidence="6" type="ORF">ACFFJC_16145</name>
</gene>
<evidence type="ECO:0000259" key="5">
    <source>
        <dbReference type="PROSITE" id="PS50949"/>
    </source>
</evidence>
<keyword evidence="4" id="KW-0175">Coiled coil</keyword>
<dbReference type="SUPFAM" id="SSF48008">
    <property type="entry name" value="GntR ligand-binding domain-like"/>
    <property type="match status" value="1"/>
</dbReference>
<dbReference type="Proteomes" id="UP001589798">
    <property type="component" value="Unassembled WGS sequence"/>
</dbReference>
<dbReference type="SUPFAM" id="SSF46785">
    <property type="entry name" value="Winged helix' DNA-binding domain"/>
    <property type="match status" value="1"/>
</dbReference>
<dbReference type="InterPro" id="IPR011711">
    <property type="entry name" value="GntR_C"/>
</dbReference>
<accession>A0ABV6CZI4</accession>
<sequence length="261" mass="28985">MSIRSLNAANELALLGPDENRLYKNIARTLIEELQSGTYGVGDKMPAERDLALRMGVSRPVIREAMLALEVLGLIEVRIGAGTFVVRLPGESDAPRFSVSPFELLEARLVFEGEAAALAAVQITDDEIAQLEDLVAAIQSQNESQKAEENADMAFHMTIARATRNAAIERTIEDLWRQRWESPECRLLLEQARTAHVLPVIEEHTAVVEALRTRDPVRARTAMRSHMEAVIQHLLFAVEEKAIAEARNSVAATRRRFGKVA</sequence>
<dbReference type="InterPro" id="IPR036388">
    <property type="entry name" value="WH-like_DNA-bd_sf"/>
</dbReference>
<keyword evidence="2" id="KW-0238">DNA-binding</keyword>
<feature type="coiled-coil region" evidence="4">
    <location>
        <begin position="121"/>
        <end position="148"/>
    </location>
</feature>
<name>A0ABV6CZI4_9SPHN</name>
<feature type="domain" description="HTH gntR-type" evidence="5">
    <location>
        <begin position="20"/>
        <end position="88"/>
    </location>
</feature>
<dbReference type="InterPro" id="IPR008920">
    <property type="entry name" value="TF_FadR/GntR_C"/>
</dbReference>
<dbReference type="PANTHER" id="PTHR43537">
    <property type="entry name" value="TRANSCRIPTIONAL REGULATOR, GNTR FAMILY"/>
    <property type="match status" value="1"/>
</dbReference>
<organism evidence="6 7">
    <name type="scientific">Novosphingobium soli</name>
    <dbReference type="NCBI Taxonomy" id="574956"/>
    <lineage>
        <taxon>Bacteria</taxon>
        <taxon>Pseudomonadati</taxon>
        <taxon>Pseudomonadota</taxon>
        <taxon>Alphaproteobacteria</taxon>
        <taxon>Sphingomonadales</taxon>
        <taxon>Sphingomonadaceae</taxon>
        <taxon>Novosphingobium</taxon>
    </lineage>
</organism>
<keyword evidence="7" id="KW-1185">Reference proteome</keyword>
<evidence type="ECO:0000256" key="1">
    <source>
        <dbReference type="ARBA" id="ARBA00023015"/>
    </source>
</evidence>
<dbReference type="Gene3D" id="1.20.120.530">
    <property type="entry name" value="GntR ligand-binding domain-like"/>
    <property type="match status" value="1"/>
</dbReference>
<proteinExistence type="predicted"/>
<dbReference type="RefSeq" id="WP_379488524.1">
    <property type="nucleotide sequence ID" value="NZ_JBHLWK010000019.1"/>
</dbReference>
<keyword evidence="1" id="KW-0805">Transcription regulation</keyword>
<dbReference type="Pfam" id="PF00392">
    <property type="entry name" value="GntR"/>
    <property type="match status" value="1"/>
</dbReference>
<dbReference type="Gene3D" id="1.10.10.10">
    <property type="entry name" value="Winged helix-like DNA-binding domain superfamily/Winged helix DNA-binding domain"/>
    <property type="match status" value="1"/>
</dbReference>
<dbReference type="CDD" id="cd07377">
    <property type="entry name" value="WHTH_GntR"/>
    <property type="match status" value="1"/>
</dbReference>
<dbReference type="EMBL" id="JBHLWK010000019">
    <property type="protein sequence ID" value="MFC0205798.1"/>
    <property type="molecule type" value="Genomic_DNA"/>
</dbReference>
<protein>
    <submittedName>
        <fullName evidence="6">FadR/GntR family transcriptional regulator</fullName>
    </submittedName>
</protein>
<evidence type="ECO:0000256" key="3">
    <source>
        <dbReference type="ARBA" id="ARBA00023163"/>
    </source>
</evidence>
<dbReference type="SMART" id="SM00895">
    <property type="entry name" value="FCD"/>
    <property type="match status" value="1"/>
</dbReference>
<dbReference type="PANTHER" id="PTHR43537:SF5">
    <property type="entry name" value="UXU OPERON TRANSCRIPTIONAL REGULATOR"/>
    <property type="match status" value="1"/>
</dbReference>
<evidence type="ECO:0000256" key="4">
    <source>
        <dbReference type="SAM" id="Coils"/>
    </source>
</evidence>